<dbReference type="OrthoDB" id="1822491at2"/>
<dbReference type="InterPro" id="IPR013762">
    <property type="entry name" value="Integrase-like_cat_sf"/>
</dbReference>
<dbReference type="PANTHER" id="PTHR30349:SF64">
    <property type="entry name" value="PROPHAGE INTEGRASE INTD-RELATED"/>
    <property type="match status" value="1"/>
</dbReference>
<dbReference type="EMBL" id="CP001821">
    <property type="protein sequence ID" value="ACZ29636.1"/>
    <property type="molecule type" value="Genomic_DNA"/>
</dbReference>
<comment type="similarity">
    <text evidence="1">Belongs to the 'phage' integrase family.</text>
</comment>
<evidence type="ECO:0000313" key="7">
    <source>
        <dbReference type="EMBL" id="ACZ29636.1"/>
    </source>
</evidence>
<dbReference type="eggNOG" id="COG0582">
    <property type="taxonomic scope" value="Bacteria"/>
</dbReference>
<evidence type="ECO:0000256" key="4">
    <source>
        <dbReference type="PROSITE-ProRule" id="PRU01248"/>
    </source>
</evidence>
<dbReference type="InterPro" id="IPR044068">
    <property type="entry name" value="CB"/>
</dbReference>
<keyword evidence="3" id="KW-0233">DNA recombination</keyword>
<accession>D1BWQ4</accession>
<dbReference type="PROSITE" id="PS51900">
    <property type="entry name" value="CB"/>
    <property type="match status" value="1"/>
</dbReference>
<dbReference type="PANTHER" id="PTHR30349">
    <property type="entry name" value="PHAGE INTEGRASE-RELATED"/>
    <property type="match status" value="1"/>
</dbReference>
<dbReference type="AlphaFoldDB" id="D1BWQ4"/>
<dbReference type="GO" id="GO:0006310">
    <property type="term" value="P:DNA recombination"/>
    <property type="evidence" value="ECO:0007669"/>
    <property type="project" value="UniProtKB-KW"/>
</dbReference>
<dbReference type="HOGENOM" id="CLU_027562_17_1_11"/>
<dbReference type="GO" id="GO:0003677">
    <property type="term" value="F:DNA binding"/>
    <property type="evidence" value="ECO:0007669"/>
    <property type="project" value="UniProtKB-UniRule"/>
</dbReference>
<dbReference type="InterPro" id="IPR011010">
    <property type="entry name" value="DNA_brk_join_enz"/>
</dbReference>
<dbReference type="Pfam" id="PF00589">
    <property type="entry name" value="Phage_integrase"/>
    <property type="match status" value="1"/>
</dbReference>
<dbReference type="STRING" id="446471.Xcel_0597"/>
<evidence type="ECO:0000259" key="5">
    <source>
        <dbReference type="PROSITE" id="PS51898"/>
    </source>
</evidence>
<feature type="domain" description="Core-binding (CB)" evidence="6">
    <location>
        <begin position="89"/>
        <end position="171"/>
    </location>
</feature>
<keyword evidence="8" id="KW-1185">Reference proteome</keyword>
<proteinExistence type="inferred from homology"/>
<evidence type="ECO:0000256" key="1">
    <source>
        <dbReference type="ARBA" id="ARBA00008857"/>
    </source>
</evidence>
<reference evidence="8" key="1">
    <citation type="submission" date="2009-11" db="EMBL/GenBank/DDBJ databases">
        <title>The complete chromosome of Xylanimonas cellulosilytica DSM 15894.</title>
        <authorList>
            <consortium name="US DOE Joint Genome Institute (JGI-PGF)"/>
            <person name="Lucas S."/>
            <person name="Copeland A."/>
            <person name="Lapidus A."/>
            <person name="Glavina del Rio T."/>
            <person name="Dalin E."/>
            <person name="Tice H."/>
            <person name="Bruce D."/>
            <person name="Goodwin L."/>
            <person name="Pitluck S."/>
            <person name="Kyrpides N."/>
            <person name="Mavromatis K."/>
            <person name="Ivanova N."/>
            <person name="Mikhailova N."/>
            <person name="Foster B."/>
            <person name="Clum A."/>
            <person name="Brettin T."/>
            <person name="Detter J.C."/>
            <person name="Han C."/>
            <person name="Larimer F."/>
            <person name="Land M."/>
            <person name="Hauser L."/>
            <person name="Markowitz V."/>
            <person name="Cheng J.F."/>
            <person name="Hugenholtz P."/>
            <person name="Woyke T."/>
            <person name="Wu D."/>
            <person name="Gehrich-Schroeter G."/>
            <person name="Schneider S."/>
            <person name="Pukall S.R."/>
            <person name="Klenk H.P."/>
            <person name="Eisen J.A."/>
        </authorList>
    </citation>
    <scope>NUCLEOTIDE SEQUENCE [LARGE SCALE GENOMIC DNA]</scope>
    <source>
        <strain evidence="8">DSM 15894 / CECT 5975 / LMG 20990 / XIL07</strain>
    </source>
</reference>
<dbReference type="InterPro" id="IPR053876">
    <property type="entry name" value="Phage_int_M"/>
</dbReference>
<dbReference type="KEGG" id="xce:Xcel_0597"/>
<evidence type="ECO:0000259" key="6">
    <source>
        <dbReference type="PROSITE" id="PS51900"/>
    </source>
</evidence>
<dbReference type="InterPro" id="IPR002104">
    <property type="entry name" value="Integrase_catalytic"/>
</dbReference>
<organism evidence="7 8">
    <name type="scientific">Xylanimonas cellulosilytica (strain DSM 15894 / JCM 12276 / CECT 5975 / KCTC 9989 / LMG 20990 / NBRC 107835 / XIL07)</name>
    <dbReference type="NCBI Taxonomy" id="446471"/>
    <lineage>
        <taxon>Bacteria</taxon>
        <taxon>Bacillati</taxon>
        <taxon>Actinomycetota</taxon>
        <taxon>Actinomycetes</taxon>
        <taxon>Micrococcales</taxon>
        <taxon>Promicromonosporaceae</taxon>
        <taxon>Xylanimonas</taxon>
    </lineage>
</organism>
<dbReference type="Gene3D" id="1.10.443.10">
    <property type="entry name" value="Intergrase catalytic core"/>
    <property type="match status" value="1"/>
</dbReference>
<evidence type="ECO:0000256" key="2">
    <source>
        <dbReference type="ARBA" id="ARBA00023125"/>
    </source>
</evidence>
<dbReference type="Gene3D" id="1.10.150.130">
    <property type="match status" value="1"/>
</dbReference>
<dbReference type="PROSITE" id="PS51898">
    <property type="entry name" value="TYR_RECOMBINASE"/>
    <property type="match status" value="1"/>
</dbReference>
<dbReference type="Pfam" id="PF22022">
    <property type="entry name" value="Phage_int_M"/>
    <property type="match status" value="1"/>
</dbReference>
<sequence>MSKENRVAYGTGSVYQRASDHRWVGALIVGTTIRGTTRRVTVSAKCTCKDACRGTGRCGGEAEVKRRLRKKRQEIERDGAPAEGVRAGATVKAWTAVWLAEHKKHARPKYYATDASLVRHWIVPAIGTRRLTDLTPADVRAVTHAVTSAGRSTTTANAAQGCLLRILRAAVAEGHPVPQRVFLTKAPKLAVSDRDAIPNEQAKQLLAHARTLDDGSRWIAALLNGMRQGECLGLTWDRVSFDKGTLDVDWQLQALPYEHGCAGGDKAPTCERDRPASCTSRRFRVPDGYESRHLHLTWHLVRPKSKAGWRVIPLTPWMEAALREWQPMCPDNPWGLVWPAVRLSRGKTTPRVLPQTPNRDREAWEAIQAALGITHESGRRYLLHEARHTTANLLLEAGVDPEVVKAIMGHSSIVTSRGYMHANHAMKKAALEKSSSLLIDAGPADAA</sequence>
<dbReference type="SUPFAM" id="SSF56349">
    <property type="entry name" value="DNA breaking-rejoining enzymes"/>
    <property type="match status" value="1"/>
</dbReference>
<dbReference type="RefSeq" id="WP_012877380.1">
    <property type="nucleotide sequence ID" value="NC_013530.1"/>
</dbReference>
<dbReference type="GO" id="GO:0015074">
    <property type="term" value="P:DNA integration"/>
    <property type="evidence" value="ECO:0007669"/>
    <property type="project" value="UniProtKB-KW"/>
</dbReference>
<name>D1BWQ4_XYLCX</name>
<feature type="domain" description="Tyr recombinase" evidence="5">
    <location>
        <begin position="192"/>
        <end position="432"/>
    </location>
</feature>
<gene>
    <name evidence="7" type="ordered locus">Xcel_0597</name>
</gene>
<dbReference type="Proteomes" id="UP000002255">
    <property type="component" value="Chromosome"/>
</dbReference>
<dbReference type="InterPro" id="IPR010998">
    <property type="entry name" value="Integrase_recombinase_N"/>
</dbReference>
<protein>
    <submittedName>
        <fullName evidence="7">Integrase family protein</fullName>
    </submittedName>
</protein>
<keyword evidence="2 4" id="KW-0238">DNA-binding</keyword>
<dbReference type="CDD" id="cd01189">
    <property type="entry name" value="INT_ICEBs1_C_like"/>
    <property type="match status" value="1"/>
</dbReference>
<evidence type="ECO:0000313" key="8">
    <source>
        <dbReference type="Proteomes" id="UP000002255"/>
    </source>
</evidence>
<reference evidence="7 8" key="2">
    <citation type="journal article" date="2010" name="Stand. Genomic Sci.">
        <title>Complete genome sequence of Xylanimonas cellulosilytica type strain (XIL07).</title>
        <authorList>
            <person name="Foster B."/>
            <person name="Pukall R."/>
            <person name="Abt B."/>
            <person name="Nolan M."/>
            <person name="Glavina Del Rio T."/>
            <person name="Chen F."/>
            <person name="Lucas S."/>
            <person name="Tice H."/>
            <person name="Pitluck S."/>
            <person name="Cheng J.-F."/>
            <person name="Chertkov O."/>
            <person name="Brettin T."/>
            <person name="Han C."/>
            <person name="Detter J.C."/>
            <person name="Bruce D."/>
            <person name="Goodwin L."/>
            <person name="Ivanova N."/>
            <person name="Mavromatis K."/>
            <person name="Pati A."/>
            <person name="Mikhailova N."/>
            <person name="Chen A."/>
            <person name="Palaniappan K."/>
            <person name="Land M."/>
            <person name="Hauser L."/>
            <person name="Chang Y.-J."/>
            <person name="Jeffries C.D."/>
            <person name="Chain P."/>
            <person name="Rohde M."/>
            <person name="Goeker M."/>
            <person name="Bristow J."/>
            <person name="Eisen J.A."/>
            <person name="Markowitz V."/>
            <person name="Hugenholtz P."/>
            <person name="Kyrpides N.C."/>
            <person name="Klenk H.-P."/>
            <person name="Lapidus A."/>
        </authorList>
    </citation>
    <scope>NUCLEOTIDE SEQUENCE [LARGE SCALE GENOMIC DNA]</scope>
    <source>
        <strain evidence="8">DSM 15894 / CECT 5975 / LMG 20990 / XIL07</strain>
    </source>
</reference>
<dbReference type="InterPro" id="IPR050090">
    <property type="entry name" value="Tyrosine_recombinase_XerCD"/>
</dbReference>
<evidence type="ECO:0000256" key="3">
    <source>
        <dbReference type="ARBA" id="ARBA00023172"/>
    </source>
</evidence>